<reference evidence="2 3" key="1">
    <citation type="submission" date="2017-05" db="EMBL/GenBank/DDBJ databases">
        <title>Chromobacterium violaceum GHPS1 isolated from Hydrocarbon polluted soil in French Guiana display an awesome secondary metabolite arsenal and a battery of drug and heavy-metal-resistance and detoxification of xenobiotics proteins.</title>
        <authorList>
            <person name="Belbahri L."/>
        </authorList>
    </citation>
    <scope>NUCLEOTIDE SEQUENCE [LARGE SCALE GENOMIC DNA]</scope>
    <source>
        <strain evidence="2 3">GHPS1</strain>
    </source>
</reference>
<feature type="transmembrane region" description="Helical" evidence="1">
    <location>
        <begin position="52"/>
        <end position="72"/>
    </location>
</feature>
<gene>
    <name evidence="2" type="ORF">CBW21_16650</name>
</gene>
<evidence type="ECO:0000313" key="3">
    <source>
        <dbReference type="Proteomes" id="UP000196342"/>
    </source>
</evidence>
<keyword evidence="1" id="KW-1133">Transmembrane helix</keyword>
<name>A0A202B5U1_CHRVL</name>
<keyword evidence="1" id="KW-0812">Transmembrane</keyword>
<comment type="caution">
    <text evidence="2">The sequence shown here is derived from an EMBL/GenBank/DDBJ whole genome shotgun (WGS) entry which is preliminary data.</text>
</comment>
<dbReference type="Proteomes" id="UP000196342">
    <property type="component" value="Unassembled WGS sequence"/>
</dbReference>
<keyword evidence="1" id="KW-0472">Membrane</keyword>
<evidence type="ECO:0000256" key="1">
    <source>
        <dbReference type="SAM" id="Phobius"/>
    </source>
</evidence>
<proteinExistence type="predicted"/>
<accession>A0A202B5U1</accession>
<keyword evidence="3" id="KW-1185">Reference proteome</keyword>
<evidence type="ECO:0000313" key="2">
    <source>
        <dbReference type="EMBL" id="OVE46779.1"/>
    </source>
</evidence>
<dbReference type="AlphaFoldDB" id="A0A202B5U1"/>
<protein>
    <submittedName>
        <fullName evidence="2">Uncharacterized protein</fullName>
    </submittedName>
</protein>
<dbReference type="EMBL" id="NHOO01000015">
    <property type="protein sequence ID" value="OVE46779.1"/>
    <property type="molecule type" value="Genomic_DNA"/>
</dbReference>
<sequence>MSSVLCLIGIFSIFVIQILLFFSALAESKGKAVLCLVFPLYLFYFAKKNKEAGRLLVPLYLAVGLFAIGVVIS</sequence>
<organism evidence="2 3">
    <name type="scientific">Chromobacterium violaceum</name>
    <dbReference type="NCBI Taxonomy" id="536"/>
    <lineage>
        <taxon>Bacteria</taxon>
        <taxon>Pseudomonadati</taxon>
        <taxon>Pseudomonadota</taxon>
        <taxon>Betaproteobacteria</taxon>
        <taxon>Neisseriales</taxon>
        <taxon>Chromobacteriaceae</taxon>
        <taxon>Chromobacterium</taxon>
    </lineage>
</organism>